<feature type="chain" id="PRO_5011579970" description="Membrane protein insertase YidC" evidence="14">
    <location>
        <begin position="24"/>
        <end position="250"/>
    </location>
</feature>
<evidence type="ECO:0000313" key="16">
    <source>
        <dbReference type="EMBL" id="SDC95768.1"/>
    </source>
</evidence>
<dbReference type="CDD" id="cd20070">
    <property type="entry name" value="5TM_YidC_Alb3"/>
    <property type="match status" value="1"/>
</dbReference>
<feature type="transmembrane region" description="Helical" evidence="12">
    <location>
        <begin position="199"/>
        <end position="224"/>
    </location>
</feature>
<reference evidence="16 17" key="1">
    <citation type="submission" date="2016-10" db="EMBL/GenBank/DDBJ databases">
        <authorList>
            <person name="de Groot N.N."/>
        </authorList>
    </citation>
    <scope>NUCLEOTIDE SEQUENCE [LARGE SCALE GENOMIC DNA]</scope>
    <source>
        <strain evidence="16 17">DSM 45514</strain>
    </source>
</reference>
<keyword evidence="8 12" id="KW-0472">Membrane</keyword>
<evidence type="ECO:0000256" key="11">
    <source>
        <dbReference type="ARBA" id="ARBA00023288"/>
    </source>
</evidence>
<dbReference type="PANTHER" id="PTHR12428">
    <property type="entry name" value="OXA1"/>
    <property type="match status" value="1"/>
</dbReference>
<keyword evidence="17" id="KW-1185">Reference proteome</keyword>
<dbReference type="PRINTS" id="PR01900">
    <property type="entry name" value="YIDCPROTEIN"/>
</dbReference>
<dbReference type="STRING" id="1236220.SAMN04488112_1246"/>
<gene>
    <name evidence="12" type="primary">yidC</name>
    <name evidence="16" type="ORF">SAMN04488112_1246</name>
</gene>
<sequence length="250" mass="28560">MFRRRLLPAMMMAVALLALSGCAPTPDQMKPIDPENAGFWERYLVLPLQYLLDATQDLLGSYGLSILVATVLIRLIVLPLTLKQMKSSRAMQALQPEMKRLQEKYKNNQEKLQQETMKLFQKHNVNPLAGCLPVLIQLPILIAFYQAIMRDENIRSASFLWMDLGHADPYFILPVIAAATTYLQSVVMGMGDNPQARAFMFIMPVMIFVLAFSFPSALALYWVYSNLFTMVQYYFISDKYKPNKNNQAQS</sequence>
<evidence type="ECO:0000256" key="1">
    <source>
        <dbReference type="ARBA" id="ARBA00004651"/>
    </source>
</evidence>
<feature type="signal peptide" evidence="14">
    <location>
        <begin position="1"/>
        <end position="23"/>
    </location>
</feature>
<dbReference type="NCBIfam" id="TIGR03592">
    <property type="entry name" value="yidC_oxa1_cterm"/>
    <property type="match status" value="1"/>
</dbReference>
<comment type="function">
    <text evidence="12">Required for the insertion and/or proper folding and/or complex formation of integral membrane proteins into the membrane. Involved in integration of membrane proteins that insert both dependently and independently of the Sec translocase complex, as well as at least some lipoproteins.</text>
</comment>
<accession>A0A1G6QTV8</accession>
<keyword evidence="4 12" id="KW-0812">Transmembrane</keyword>
<organism evidence="16 17">
    <name type="scientific">Melghirimyces thermohalophilus</name>
    <dbReference type="NCBI Taxonomy" id="1236220"/>
    <lineage>
        <taxon>Bacteria</taxon>
        <taxon>Bacillati</taxon>
        <taxon>Bacillota</taxon>
        <taxon>Bacilli</taxon>
        <taxon>Bacillales</taxon>
        <taxon>Thermoactinomycetaceae</taxon>
        <taxon>Melghirimyces</taxon>
    </lineage>
</organism>
<evidence type="ECO:0000256" key="13">
    <source>
        <dbReference type="SAM" id="Coils"/>
    </source>
</evidence>
<proteinExistence type="inferred from homology"/>
<dbReference type="GO" id="GO:0051205">
    <property type="term" value="P:protein insertion into membrane"/>
    <property type="evidence" value="ECO:0007669"/>
    <property type="project" value="TreeGrafter"/>
</dbReference>
<keyword evidence="11 12" id="KW-0449">Lipoprotein</keyword>
<name>A0A1G6QTV8_9BACL</name>
<comment type="subcellular location">
    <subcellularLocation>
        <location evidence="1 12">Cell membrane</location>
        <topology evidence="1 12">Multi-pass membrane protein</topology>
    </subcellularLocation>
</comment>
<evidence type="ECO:0000259" key="15">
    <source>
        <dbReference type="Pfam" id="PF02096"/>
    </source>
</evidence>
<comment type="similarity">
    <text evidence="12">Belongs to the OXA1/ALB3/YidC family. Type 2 subfamily.</text>
</comment>
<evidence type="ECO:0000256" key="6">
    <source>
        <dbReference type="ARBA" id="ARBA00022927"/>
    </source>
</evidence>
<dbReference type="GO" id="GO:0032977">
    <property type="term" value="F:membrane insertase activity"/>
    <property type="evidence" value="ECO:0007669"/>
    <property type="project" value="InterPro"/>
</dbReference>
<evidence type="ECO:0000256" key="2">
    <source>
        <dbReference type="ARBA" id="ARBA00022448"/>
    </source>
</evidence>
<dbReference type="InterPro" id="IPR001708">
    <property type="entry name" value="YidC/ALB3/OXA1/COX18"/>
</dbReference>
<dbReference type="EMBL" id="FMZA01000024">
    <property type="protein sequence ID" value="SDC95768.1"/>
    <property type="molecule type" value="Genomic_DNA"/>
</dbReference>
<dbReference type="Proteomes" id="UP000199387">
    <property type="component" value="Unassembled WGS sequence"/>
</dbReference>
<dbReference type="InterPro" id="IPR028055">
    <property type="entry name" value="YidC/Oxa/ALB_C"/>
</dbReference>
<evidence type="ECO:0000256" key="9">
    <source>
        <dbReference type="ARBA" id="ARBA00023139"/>
    </source>
</evidence>
<keyword evidence="10 12" id="KW-0143">Chaperone</keyword>
<dbReference type="PROSITE" id="PS51257">
    <property type="entry name" value="PROKAR_LIPOPROTEIN"/>
    <property type="match status" value="1"/>
</dbReference>
<dbReference type="GO" id="GO:0015031">
    <property type="term" value="P:protein transport"/>
    <property type="evidence" value="ECO:0007669"/>
    <property type="project" value="UniProtKB-KW"/>
</dbReference>
<keyword evidence="5 12" id="KW-0732">Signal</keyword>
<dbReference type="InterPro" id="IPR047196">
    <property type="entry name" value="YidC_ALB_C"/>
</dbReference>
<evidence type="ECO:0000256" key="14">
    <source>
        <dbReference type="SAM" id="SignalP"/>
    </source>
</evidence>
<evidence type="ECO:0000256" key="3">
    <source>
        <dbReference type="ARBA" id="ARBA00022475"/>
    </source>
</evidence>
<dbReference type="AlphaFoldDB" id="A0A1G6QTV8"/>
<evidence type="ECO:0000313" key="17">
    <source>
        <dbReference type="Proteomes" id="UP000199387"/>
    </source>
</evidence>
<dbReference type="HAMAP" id="MF_01811">
    <property type="entry name" value="YidC_type2"/>
    <property type="match status" value="1"/>
</dbReference>
<dbReference type="Pfam" id="PF02096">
    <property type="entry name" value="60KD_IMP"/>
    <property type="match status" value="1"/>
</dbReference>
<evidence type="ECO:0000256" key="12">
    <source>
        <dbReference type="HAMAP-Rule" id="MF_01811"/>
    </source>
</evidence>
<dbReference type="GO" id="GO:0005886">
    <property type="term" value="C:plasma membrane"/>
    <property type="evidence" value="ECO:0007669"/>
    <property type="project" value="UniProtKB-SubCell"/>
</dbReference>
<evidence type="ECO:0000256" key="7">
    <source>
        <dbReference type="ARBA" id="ARBA00022989"/>
    </source>
</evidence>
<evidence type="ECO:0000256" key="8">
    <source>
        <dbReference type="ARBA" id="ARBA00023136"/>
    </source>
</evidence>
<feature type="domain" description="Membrane insertase YidC/Oxa/ALB C-terminal" evidence="15">
    <location>
        <begin position="62"/>
        <end position="237"/>
    </location>
</feature>
<feature type="coiled-coil region" evidence="13">
    <location>
        <begin position="91"/>
        <end position="118"/>
    </location>
</feature>
<evidence type="ECO:0000256" key="10">
    <source>
        <dbReference type="ARBA" id="ARBA00023186"/>
    </source>
</evidence>
<keyword evidence="9" id="KW-0564">Palmitate</keyword>
<dbReference type="PANTHER" id="PTHR12428:SF65">
    <property type="entry name" value="CYTOCHROME C OXIDASE ASSEMBLY PROTEIN COX18, MITOCHONDRIAL"/>
    <property type="match status" value="1"/>
</dbReference>
<keyword evidence="7 12" id="KW-1133">Transmembrane helix</keyword>
<keyword evidence="3 12" id="KW-1003">Cell membrane</keyword>
<evidence type="ECO:0000256" key="4">
    <source>
        <dbReference type="ARBA" id="ARBA00022692"/>
    </source>
</evidence>
<evidence type="ECO:0000256" key="5">
    <source>
        <dbReference type="ARBA" id="ARBA00022729"/>
    </source>
</evidence>
<protein>
    <recommendedName>
        <fullName evidence="12">Membrane protein insertase YidC</fullName>
    </recommendedName>
    <alternativeName>
        <fullName evidence="12">Foldase YidC</fullName>
    </alternativeName>
    <alternativeName>
        <fullName evidence="12">Membrane integrase YidC</fullName>
    </alternativeName>
    <alternativeName>
        <fullName evidence="12">Membrane protein YidC</fullName>
    </alternativeName>
</protein>
<dbReference type="InterPro" id="IPR023060">
    <property type="entry name" value="YidC/YidC1/YidC2_Firmicutes"/>
</dbReference>
<feature type="transmembrane region" description="Helical" evidence="12">
    <location>
        <begin position="169"/>
        <end position="187"/>
    </location>
</feature>
<feature type="transmembrane region" description="Helical" evidence="12">
    <location>
        <begin position="127"/>
        <end position="149"/>
    </location>
</feature>
<keyword evidence="2 12" id="KW-0813">Transport</keyword>
<keyword evidence="13" id="KW-0175">Coiled coil</keyword>
<keyword evidence="6 12" id="KW-0653">Protein transport</keyword>
<feature type="transmembrane region" description="Helical" evidence="12">
    <location>
        <begin position="62"/>
        <end position="82"/>
    </location>
</feature>